<keyword evidence="2" id="KW-0812">Transmembrane</keyword>
<feature type="transmembrane region" description="Helical" evidence="2">
    <location>
        <begin position="27"/>
        <end position="43"/>
    </location>
</feature>
<reference evidence="3" key="1">
    <citation type="journal article" date="2017" name="Nature">
        <title>The genome of Chenopodium quinoa.</title>
        <authorList>
            <person name="Jarvis D.E."/>
            <person name="Ho Y.S."/>
            <person name="Lightfoot D.J."/>
            <person name="Schmoeckel S.M."/>
            <person name="Li B."/>
            <person name="Borm T.J.A."/>
            <person name="Ohyanagi H."/>
            <person name="Mineta K."/>
            <person name="Michell C.T."/>
            <person name="Saber N."/>
            <person name="Kharbatia N.M."/>
            <person name="Rupper R.R."/>
            <person name="Sharp A.R."/>
            <person name="Dally N."/>
            <person name="Boughton B.A."/>
            <person name="Woo Y.H."/>
            <person name="Gao G."/>
            <person name="Schijlen E.G.W.M."/>
            <person name="Guo X."/>
            <person name="Momin A.A."/>
            <person name="Negrao S."/>
            <person name="Al-Babili S."/>
            <person name="Gehring C."/>
            <person name="Roessner U."/>
            <person name="Jung C."/>
            <person name="Murphy K."/>
            <person name="Arold S.T."/>
            <person name="Gojobori T."/>
            <person name="van der Linden C.G."/>
            <person name="van Loo E.N."/>
            <person name="Jellen E.N."/>
            <person name="Maughan P.J."/>
            <person name="Tester M."/>
        </authorList>
    </citation>
    <scope>NUCLEOTIDE SEQUENCE [LARGE SCALE GENOMIC DNA]</scope>
    <source>
        <strain evidence="3">cv. PI 614886</strain>
    </source>
</reference>
<feature type="compositionally biased region" description="Polar residues" evidence="1">
    <location>
        <begin position="678"/>
        <end position="687"/>
    </location>
</feature>
<evidence type="ECO:0000313" key="4">
    <source>
        <dbReference type="Proteomes" id="UP000596660"/>
    </source>
</evidence>
<dbReference type="AlphaFoldDB" id="A0A803L5R4"/>
<sequence>MAVGSLRHQYPKGKSKMTSFRRVCRSILDHPFIIVMLLFFICLHRYFPFLFFLLVSASPVIISAAVLLGTLLIYGQPNDSNVNSHEERSNTCVTTEVNDHTYSADREGILTKDRFSEVRNDIVEKGMRASGMLSSGISVTGDLAYVVDQEYCNAERSKGSTIYKEKSNNNFGFANFEKADAQIPWDREYGDSIKLHHDAGMQKKHTDDTVNHEYSDCESNGAEKSSFDALVADVIPSAQETHPLLDSEDPLHPDASHGASLKFGLQSLVTDHSSEDSGDDGNDDDIDKNEALKARDDENKDESKQVTMWTEEDEKNLRLVGNSELERDLRLENLLARRRVKRNFSMISERNLIDLDRPEIPFQIPPISTTRVNPFDTPVSTYQQQFGIPPIPGSAPSVSVPRKNPFESPCTSPKGIQNLAEEHIEETTEMNLNDAIFHENGSSSTGYDPLGDILKLDFVEVNRKDAVFRRYESFSTGYNFMGDTSRQDFMETDRREAVLRRHETFNTRSTFRNMVTTPEKLAYLKMKPVFVPEQVGDHEMRPPSSGRESSHDSESTVSSSNSDHTESPTTLSMHEDVESNKDLIAESDHASIRSEDSRSESSDSVDSLHEDPEEFVGSLEANAEVHADHIHQKADAAHENKDDTSSSTSTTSEVDQSSEKLGQGEDEAVNDNFVHSPKASSTMSDVNPVNMEEDHGIIEPPVYDSSPSGTDKITPFSIMLKSNGEI</sequence>
<name>A0A803L5R4_CHEQI</name>
<dbReference type="EnsemblPlants" id="AUR62007203-RA">
    <property type="protein sequence ID" value="AUR62007203-RA:cds"/>
    <property type="gene ID" value="AUR62007203"/>
</dbReference>
<feature type="transmembrane region" description="Helical" evidence="2">
    <location>
        <begin position="50"/>
        <end position="74"/>
    </location>
</feature>
<keyword evidence="2" id="KW-0472">Membrane</keyword>
<evidence type="ECO:0000313" key="3">
    <source>
        <dbReference type="EnsemblPlants" id="AUR62007203-RA:cds"/>
    </source>
</evidence>
<keyword evidence="2" id="KW-1133">Transmembrane helix</keyword>
<dbReference type="Proteomes" id="UP000596660">
    <property type="component" value="Unplaced"/>
</dbReference>
<feature type="compositionally biased region" description="Basic and acidic residues" evidence="1">
    <location>
        <begin position="589"/>
        <end position="610"/>
    </location>
</feature>
<feature type="compositionally biased region" description="Acidic residues" evidence="1">
    <location>
        <begin position="276"/>
        <end position="287"/>
    </location>
</feature>
<accession>A0A803L5R4</accession>
<reference evidence="3" key="2">
    <citation type="submission" date="2021-03" db="UniProtKB">
        <authorList>
            <consortium name="EnsemblPlants"/>
        </authorList>
    </citation>
    <scope>IDENTIFICATION</scope>
</reference>
<dbReference type="Gramene" id="AUR62007203-RA">
    <property type="protein sequence ID" value="AUR62007203-RA:cds"/>
    <property type="gene ID" value="AUR62007203"/>
</dbReference>
<proteinExistence type="predicted"/>
<feature type="compositionally biased region" description="Basic and acidic residues" evidence="1">
    <location>
        <begin position="288"/>
        <end position="304"/>
    </location>
</feature>
<dbReference type="PANTHER" id="PTHR33870">
    <property type="entry name" value="CARDIOMYOPATHY-ASSOCIATED PROTEIN"/>
    <property type="match status" value="1"/>
</dbReference>
<evidence type="ECO:0000256" key="2">
    <source>
        <dbReference type="SAM" id="Phobius"/>
    </source>
</evidence>
<feature type="region of interest" description="Disordered" evidence="1">
    <location>
        <begin position="270"/>
        <end position="309"/>
    </location>
</feature>
<keyword evidence="4" id="KW-1185">Reference proteome</keyword>
<feature type="compositionally biased region" description="Basic and acidic residues" evidence="1">
    <location>
        <begin position="630"/>
        <end position="644"/>
    </location>
</feature>
<dbReference type="PANTHER" id="PTHR33870:SF4">
    <property type="entry name" value="CARDIOMYOPATHY-ASSOCIATED PROTEIN"/>
    <property type="match status" value="1"/>
</dbReference>
<organism evidence="3 4">
    <name type="scientific">Chenopodium quinoa</name>
    <name type="common">Quinoa</name>
    <dbReference type="NCBI Taxonomy" id="63459"/>
    <lineage>
        <taxon>Eukaryota</taxon>
        <taxon>Viridiplantae</taxon>
        <taxon>Streptophyta</taxon>
        <taxon>Embryophyta</taxon>
        <taxon>Tracheophyta</taxon>
        <taxon>Spermatophyta</taxon>
        <taxon>Magnoliopsida</taxon>
        <taxon>eudicotyledons</taxon>
        <taxon>Gunneridae</taxon>
        <taxon>Pentapetalae</taxon>
        <taxon>Caryophyllales</taxon>
        <taxon>Chenopodiaceae</taxon>
        <taxon>Chenopodioideae</taxon>
        <taxon>Atripliceae</taxon>
        <taxon>Chenopodium</taxon>
    </lineage>
</organism>
<evidence type="ECO:0000256" key="1">
    <source>
        <dbReference type="SAM" id="MobiDB-lite"/>
    </source>
</evidence>
<dbReference type="OMA" id="MLHTFHH"/>
<feature type="region of interest" description="Disordered" evidence="1">
    <location>
        <begin position="533"/>
        <end position="576"/>
    </location>
</feature>
<feature type="region of interest" description="Disordered" evidence="1">
    <location>
        <begin position="589"/>
        <end position="613"/>
    </location>
</feature>
<feature type="region of interest" description="Disordered" evidence="1">
    <location>
        <begin position="630"/>
        <end position="716"/>
    </location>
</feature>
<protein>
    <submittedName>
        <fullName evidence="3">Uncharacterized protein</fullName>
    </submittedName>
</protein>